<dbReference type="SUPFAM" id="SSF81324">
    <property type="entry name" value="Voltage-gated potassium channels"/>
    <property type="match status" value="1"/>
</dbReference>
<dbReference type="PRINTS" id="PR00169">
    <property type="entry name" value="KCHANNEL"/>
</dbReference>
<dbReference type="Gene3D" id="1.10.287.70">
    <property type="match status" value="1"/>
</dbReference>
<evidence type="ECO:0000313" key="15">
    <source>
        <dbReference type="Proteomes" id="UP001557484"/>
    </source>
</evidence>
<accession>A0ABV3TT54</accession>
<feature type="transmembrane region" description="Helical" evidence="12">
    <location>
        <begin position="88"/>
        <end position="106"/>
    </location>
</feature>
<organism evidence="14 15">
    <name type="scientific">Zhongshania arctica</name>
    <dbReference type="NCBI Taxonomy" id="3238302"/>
    <lineage>
        <taxon>Bacteria</taxon>
        <taxon>Pseudomonadati</taxon>
        <taxon>Pseudomonadota</taxon>
        <taxon>Gammaproteobacteria</taxon>
        <taxon>Cellvibrionales</taxon>
        <taxon>Spongiibacteraceae</taxon>
        <taxon>Zhongshania</taxon>
    </lineage>
</organism>
<feature type="transmembrane region" description="Helical" evidence="12">
    <location>
        <begin position="58"/>
        <end position="81"/>
    </location>
</feature>
<dbReference type="InterPro" id="IPR027359">
    <property type="entry name" value="Volt_channel_dom_sf"/>
</dbReference>
<keyword evidence="5" id="KW-0631">Potassium channel</keyword>
<keyword evidence="9" id="KW-0406">Ion transport</keyword>
<dbReference type="Gene3D" id="1.20.120.350">
    <property type="entry name" value="Voltage-gated potassium channels. Chain C"/>
    <property type="match status" value="1"/>
</dbReference>
<proteinExistence type="predicted"/>
<evidence type="ECO:0000256" key="3">
    <source>
        <dbReference type="ARBA" id="ARBA00022538"/>
    </source>
</evidence>
<dbReference type="PANTHER" id="PTHR11537:SF254">
    <property type="entry name" value="POTASSIUM VOLTAGE-GATED CHANNEL PROTEIN SHAB"/>
    <property type="match status" value="1"/>
</dbReference>
<feature type="transmembrane region" description="Helical" evidence="12">
    <location>
        <begin position="144"/>
        <end position="165"/>
    </location>
</feature>
<evidence type="ECO:0000256" key="1">
    <source>
        <dbReference type="ARBA" id="ARBA00004141"/>
    </source>
</evidence>
<feature type="domain" description="Ion transport" evidence="13">
    <location>
        <begin position="27"/>
        <end position="234"/>
    </location>
</feature>
<evidence type="ECO:0000256" key="6">
    <source>
        <dbReference type="ARBA" id="ARBA00022882"/>
    </source>
</evidence>
<keyword evidence="11" id="KW-0407">Ion channel</keyword>
<evidence type="ECO:0000313" key="14">
    <source>
        <dbReference type="EMBL" id="MEX1664676.1"/>
    </source>
</evidence>
<evidence type="ECO:0000256" key="9">
    <source>
        <dbReference type="ARBA" id="ARBA00023065"/>
    </source>
</evidence>
<evidence type="ECO:0000256" key="10">
    <source>
        <dbReference type="ARBA" id="ARBA00023136"/>
    </source>
</evidence>
<feature type="transmembrane region" description="Helical" evidence="12">
    <location>
        <begin position="177"/>
        <end position="194"/>
    </location>
</feature>
<name>A0ABV3TT54_9GAMM</name>
<dbReference type="InterPro" id="IPR028325">
    <property type="entry name" value="VG_K_chnl"/>
</dbReference>
<evidence type="ECO:0000259" key="13">
    <source>
        <dbReference type="Pfam" id="PF00520"/>
    </source>
</evidence>
<gene>
    <name evidence="14" type="ORF">AB4875_04195</name>
</gene>
<keyword evidence="3" id="KW-0633">Potassium transport</keyword>
<feature type="transmembrane region" description="Helical" evidence="12">
    <location>
        <begin position="206"/>
        <end position="226"/>
    </location>
</feature>
<evidence type="ECO:0000256" key="8">
    <source>
        <dbReference type="ARBA" id="ARBA00022989"/>
    </source>
</evidence>
<evidence type="ECO:0000256" key="5">
    <source>
        <dbReference type="ARBA" id="ARBA00022826"/>
    </source>
</evidence>
<sequence>MHRGNIVRDLRALIRPIIESRETPAGRVFDWVIQSMILVSVVSYTIETMPERSEAFYAVLRSIEISLVAIFTCEYFVRLWVEKRPWKFIFSFYGLVDLISILPFYLTMGGDLRALRAIRMLKILRYSRAMNRFRLAFIEIRAELAVFGLASLLVIYLAAVGIYIFENPAQPEIFRSVFDGIWWAVATLTTVGYGDVYPITTGGKTFTFLVLAVGLGVVAVPSALLASSLSRVRDKD</sequence>
<dbReference type="RefSeq" id="WP_368374797.1">
    <property type="nucleotide sequence ID" value="NZ_JBFRYB010000001.1"/>
</dbReference>
<reference evidence="14 15" key="1">
    <citation type="journal article" date="2011" name="Int. J. Syst. Evol. Microbiol.">
        <title>Zhongshania antarctica gen. nov., sp. nov. and Zhongshania guokunii sp. nov., gammaproteobacteria respectively isolated from coastal attached (fast) ice and surface seawater of the Antarctic.</title>
        <authorList>
            <person name="Li H.J."/>
            <person name="Zhang X.Y."/>
            <person name="Chen C.X."/>
            <person name="Zhang Y.J."/>
            <person name="Gao Z.M."/>
            <person name="Yu Y."/>
            <person name="Chen X.L."/>
            <person name="Chen B."/>
            <person name="Zhang Y.Z."/>
        </authorList>
    </citation>
    <scope>NUCLEOTIDE SEQUENCE [LARGE SCALE GENOMIC DNA]</scope>
    <source>
        <strain evidence="14 15">R06B22</strain>
    </source>
</reference>
<dbReference type="InterPro" id="IPR005821">
    <property type="entry name" value="Ion_trans_dom"/>
</dbReference>
<dbReference type="EMBL" id="JBFRYB010000001">
    <property type="protein sequence ID" value="MEX1664676.1"/>
    <property type="molecule type" value="Genomic_DNA"/>
</dbReference>
<comment type="caution">
    <text evidence="14">The sequence shown here is derived from an EMBL/GenBank/DDBJ whole genome shotgun (WGS) entry which is preliminary data.</text>
</comment>
<evidence type="ECO:0000256" key="11">
    <source>
        <dbReference type="ARBA" id="ARBA00023303"/>
    </source>
</evidence>
<keyword evidence="6" id="KW-0851">Voltage-gated channel</keyword>
<evidence type="ECO:0000256" key="12">
    <source>
        <dbReference type="SAM" id="Phobius"/>
    </source>
</evidence>
<dbReference type="Pfam" id="PF00520">
    <property type="entry name" value="Ion_trans"/>
    <property type="match status" value="1"/>
</dbReference>
<evidence type="ECO:0000256" key="7">
    <source>
        <dbReference type="ARBA" id="ARBA00022958"/>
    </source>
</evidence>
<keyword evidence="2" id="KW-0813">Transport</keyword>
<keyword evidence="4 12" id="KW-0812">Transmembrane</keyword>
<evidence type="ECO:0000256" key="4">
    <source>
        <dbReference type="ARBA" id="ARBA00022692"/>
    </source>
</evidence>
<evidence type="ECO:0000256" key="2">
    <source>
        <dbReference type="ARBA" id="ARBA00022448"/>
    </source>
</evidence>
<comment type="subcellular location">
    <subcellularLocation>
        <location evidence="1">Membrane</location>
        <topology evidence="1">Multi-pass membrane protein</topology>
    </subcellularLocation>
</comment>
<dbReference type="Proteomes" id="UP001557484">
    <property type="component" value="Unassembled WGS sequence"/>
</dbReference>
<keyword evidence="7" id="KW-0630">Potassium</keyword>
<protein>
    <submittedName>
        <fullName evidence="14">Ion transporter</fullName>
    </submittedName>
</protein>
<keyword evidence="15" id="KW-1185">Reference proteome</keyword>
<keyword evidence="10 12" id="KW-0472">Membrane</keyword>
<dbReference type="PANTHER" id="PTHR11537">
    <property type="entry name" value="VOLTAGE-GATED POTASSIUM CHANNEL"/>
    <property type="match status" value="1"/>
</dbReference>
<keyword evidence="8 12" id="KW-1133">Transmembrane helix</keyword>